<evidence type="ECO:0000313" key="3">
    <source>
        <dbReference type="Proteomes" id="UP000281553"/>
    </source>
</evidence>
<dbReference type="OrthoDB" id="10043687at2759"/>
<dbReference type="Pfam" id="PF05225">
    <property type="entry name" value="HTH_psq"/>
    <property type="match status" value="1"/>
</dbReference>
<protein>
    <recommendedName>
        <fullName evidence="1">HTH psq-type domain-containing protein</fullName>
    </recommendedName>
</protein>
<dbReference type="InterPro" id="IPR007889">
    <property type="entry name" value="HTH_Psq"/>
</dbReference>
<evidence type="ECO:0000313" key="2">
    <source>
        <dbReference type="EMBL" id="VDK86956.1"/>
    </source>
</evidence>
<sequence>MLVEEEYSCSDDALEGEEHDEDMDIMPEAYRQQVILYRNFGTISTRPSITKQKSRRRRWTQRDMTNAYNAVKYQGMSLRGAATAFNVPESTLRDRVHGRVSLECSRPGPPTFFTFEEEKKMVDHILFMSKIGYPYTRNQVHLWPVFYFPIIVLEI</sequence>
<dbReference type="InterPro" id="IPR009057">
    <property type="entry name" value="Homeodomain-like_sf"/>
</dbReference>
<dbReference type="SUPFAM" id="SSF46689">
    <property type="entry name" value="Homeodomain-like"/>
    <property type="match status" value="1"/>
</dbReference>
<feature type="domain" description="HTH psq-type" evidence="1">
    <location>
        <begin position="63"/>
        <end position="102"/>
    </location>
</feature>
<reference evidence="2 3" key="1">
    <citation type="submission" date="2018-11" db="EMBL/GenBank/DDBJ databases">
        <authorList>
            <consortium name="Pathogen Informatics"/>
        </authorList>
    </citation>
    <scope>NUCLEOTIDE SEQUENCE [LARGE SCALE GENOMIC DNA]</scope>
</reference>
<dbReference type="GO" id="GO:0003677">
    <property type="term" value="F:DNA binding"/>
    <property type="evidence" value="ECO:0007669"/>
    <property type="project" value="InterPro"/>
</dbReference>
<proteinExistence type="predicted"/>
<keyword evidence="3" id="KW-1185">Reference proteome</keyword>
<accession>A0A3P6TFL6</accession>
<dbReference type="EMBL" id="UYRU01044560">
    <property type="protein sequence ID" value="VDK86956.1"/>
    <property type="molecule type" value="Genomic_DNA"/>
</dbReference>
<evidence type="ECO:0000259" key="1">
    <source>
        <dbReference type="Pfam" id="PF05225"/>
    </source>
</evidence>
<dbReference type="Proteomes" id="UP000281553">
    <property type="component" value="Unassembled WGS sequence"/>
</dbReference>
<dbReference type="AlphaFoldDB" id="A0A3P6TFL6"/>
<organism evidence="2 3">
    <name type="scientific">Dibothriocephalus latus</name>
    <name type="common">Fish tapeworm</name>
    <name type="synonym">Diphyllobothrium latum</name>
    <dbReference type="NCBI Taxonomy" id="60516"/>
    <lineage>
        <taxon>Eukaryota</taxon>
        <taxon>Metazoa</taxon>
        <taxon>Spiralia</taxon>
        <taxon>Lophotrochozoa</taxon>
        <taxon>Platyhelminthes</taxon>
        <taxon>Cestoda</taxon>
        <taxon>Eucestoda</taxon>
        <taxon>Diphyllobothriidea</taxon>
        <taxon>Diphyllobothriidae</taxon>
        <taxon>Dibothriocephalus</taxon>
    </lineage>
</organism>
<dbReference type="Gene3D" id="1.10.10.60">
    <property type="entry name" value="Homeodomain-like"/>
    <property type="match status" value="1"/>
</dbReference>
<gene>
    <name evidence="2" type="ORF">DILT_LOCUS3951</name>
</gene>
<name>A0A3P6TFL6_DIBLA</name>